<dbReference type="PROSITE" id="PS51257">
    <property type="entry name" value="PROKAR_LIPOPROTEIN"/>
    <property type="match status" value="1"/>
</dbReference>
<dbReference type="EMBL" id="JAENIM010000041">
    <property type="protein sequence ID" value="MBK1791794.1"/>
    <property type="molecule type" value="Genomic_DNA"/>
</dbReference>
<keyword evidence="1" id="KW-0732">Signal</keyword>
<evidence type="ECO:0000313" key="2">
    <source>
        <dbReference type="EMBL" id="MBK1791794.1"/>
    </source>
</evidence>
<organism evidence="2 3">
    <name type="scientific">Persicirhabdus sediminis</name>
    <dbReference type="NCBI Taxonomy" id="454144"/>
    <lineage>
        <taxon>Bacteria</taxon>
        <taxon>Pseudomonadati</taxon>
        <taxon>Verrucomicrobiota</taxon>
        <taxon>Verrucomicrobiia</taxon>
        <taxon>Verrucomicrobiales</taxon>
        <taxon>Verrucomicrobiaceae</taxon>
        <taxon>Persicirhabdus</taxon>
    </lineage>
</organism>
<evidence type="ECO:0000256" key="1">
    <source>
        <dbReference type="SAM" id="SignalP"/>
    </source>
</evidence>
<keyword evidence="3" id="KW-1185">Reference proteome</keyword>
<comment type="caution">
    <text evidence="2">The sequence shown here is derived from an EMBL/GenBank/DDBJ whole genome shotgun (WGS) entry which is preliminary data.</text>
</comment>
<dbReference type="AlphaFoldDB" id="A0A8J7MH65"/>
<reference evidence="2" key="1">
    <citation type="submission" date="2021-01" db="EMBL/GenBank/DDBJ databases">
        <title>Modified the classification status of verrucomicrobia.</title>
        <authorList>
            <person name="Feng X."/>
        </authorList>
    </citation>
    <scope>NUCLEOTIDE SEQUENCE</scope>
    <source>
        <strain evidence="2">_KCTC 22039</strain>
    </source>
</reference>
<evidence type="ECO:0000313" key="3">
    <source>
        <dbReference type="Proteomes" id="UP000624703"/>
    </source>
</evidence>
<name>A0A8J7MH65_9BACT</name>
<feature type="signal peptide" evidence="1">
    <location>
        <begin position="1"/>
        <end position="20"/>
    </location>
</feature>
<gene>
    <name evidence="2" type="ORF">JIN82_11585</name>
</gene>
<protein>
    <submittedName>
        <fullName evidence="2">Uncharacterized protein</fullName>
    </submittedName>
</protein>
<feature type="chain" id="PRO_5035311226" evidence="1">
    <location>
        <begin position="21"/>
        <end position="182"/>
    </location>
</feature>
<proteinExistence type="predicted"/>
<accession>A0A8J7MH65</accession>
<dbReference type="Proteomes" id="UP000624703">
    <property type="component" value="Unassembled WGS sequence"/>
</dbReference>
<sequence length="182" mass="20317">MFRKLTYTMILFTSCAALQAGVFGPLEYGDSRKIVDEKLETSPLVVSTIEKTMFGRTGLNGVYKCTSKLAGLDYSLYFDWDEEGLLKEVVLRSEGIPSSEYTGQLKQSLADAVNFIGSMHGPPTYQAEYPPQKIVTEGMNQFSSLWTLENRQSLLCGVGMFEGKYCVSIRFTSDFIAPPKKK</sequence>